<feature type="region of interest" description="Disordered" evidence="2">
    <location>
        <begin position="618"/>
        <end position="652"/>
    </location>
</feature>
<keyword evidence="1" id="KW-0479">Metal-binding</keyword>
<evidence type="ECO:0000259" key="4">
    <source>
        <dbReference type="PROSITE" id="PS51182"/>
    </source>
</evidence>
<dbReference type="PROSITE" id="PS50089">
    <property type="entry name" value="ZF_RING_2"/>
    <property type="match status" value="1"/>
</dbReference>
<feature type="region of interest" description="Disordered" evidence="2">
    <location>
        <begin position="670"/>
        <end position="702"/>
    </location>
</feature>
<feature type="compositionally biased region" description="Low complexity" evidence="2">
    <location>
        <begin position="577"/>
        <end position="590"/>
    </location>
</feature>
<feature type="region of interest" description="Disordered" evidence="2">
    <location>
        <begin position="730"/>
        <end position="753"/>
    </location>
</feature>
<dbReference type="Pfam" id="PF13639">
    <property type="entry name" value="zf-RING_2"/>
    <property type="match status" value="1"/>
</dbReference>
<keyword evidence="1" id="KW-0863">Zinc-finger</keyword>
<dbReference type="OrthoDB" id="8062037at2759"/>
<protein>
    <recommendedName>
        <fullName evidence="7">RING-type domain-containing protein</fullName>
    </recommendedName>
</protein>
<dbReference type="eggNOG" id="KOG0800">
    <property type="taxonomic scope" value="Eukaryota"/>
</dbReference>
<dbReference type="RefSeq" id="XP_004346294.1">
    <property type="nucleotide sequence ID" value="XM_004346244.2"/>
</dbReference>
<evidence type="ECO:0008006" key="7">
    <source>
        <dbReference type="Google" id="ProtNLM"/>
    </source>
</evidence>
<evidence type="ECO:0000256" key="2">
    <source>
        <dbReference type="SAM" id="MobiDB-lite"/>
    </source>
</evidence>
<feature type="compositionally biased region" description="Low complexity" evidence="2">
    <location>
        <begin position="291"/>
        <end position="302"/>
    </location>
</feature>
<accession>A0A0D2WTU6</accession>
<feature type="compositionally biased region" description="Polar residues" evidence="2">
    <location>
        <begin position="679"/>
        <end position="698"/>
    </location>
</feature>
<dbReference type="GO" id="GO:0016314">
    <property type="term" value="F:phosphatidylinositol-3,4,5-trisphosphate 3-phosphatase activity"/>
    <property type="evidence" value="ECO:0007669"/>
    <property type="project" value="TreeGrafter"/>
</dbReference>
<dbReference type="OMA" id="NEASEMP"/>
<dbReference type="InterPro" id="IPR001841">
    <property type="entry name" value="Znf_RING"/>
</dbReference>
<dbReference type="Gene3D" id="3.30.40.10">
    <property type="entry name" value="Zinc/RING finger domain, C3HC4 (zinc finger)"/>
    <property type="match status" value="1"/>
</dbReference>
<dbReference type="PROSITE" id="PS51182">
    <property type="entry name" value="C2_TENSIN"/>
    <property type="match status" value="1"/>
</dbReference>
<evidence type="ECO:0000313" key="6">
    <source>
        <dbReference type="Proteomes" id="UP000008743"/>
    </source>
</evidence>
<feature type="region of interest" description="Disordered" evidence="2">
    <location>
        <begin position="289"/>
        <end position="334"/>
    </location>
</feature>
<reference evidence="6" key="1">
    <citation type="submission" date="2011-02" db="EMBL/GenBank/DDBJ databases">
        <title>The Genome Sequence of Capsaspora owczarzaki ATCC 30864.</title>
        <authorList>
            <person name="Russ C."/>
            <person name="Cuomo C."/>
            <person name="Burger G."/>
            <person name="Gray M.W."/>
            <person name="Holland P.W.H."/>
            <person name="King N."/>
            <person name="Lang F.B.F."/>
            <person name="Roger A.J."/>
            <person name="Ruiz-Trillo I."/>
            <person name="Young S.K."/>
            <person name="Zeng Q."/>
            <person name="Gargeya S."/>
            <person name="Alvarado L."/>
            <person name="Berlin A."/>
            <person name="Chapman S.B."/>
            <person name="Chen Z."/>
            <person name="Freedman E."/>
            <person name="Gellesch M."/>
            <person name="Goldberg J."/>
            <person name="Griggs A."/>
            <person name="Gujja S."/>
            <person name="Heilman E."/>
            <person name="Heiman D."/>
            <person name="Howarth C."/>
            <person name="Mehta T."/>
            <person name="Neiman D."/>
            <person name="Pearson M."/>
            <person name="Roberts A."/>
            <person name="Saif S."/>
            <person name="Shea T."/>
            <person name="Shenoy N."/>
            <person name="Sisk P."/>
            <person name="Stolte C."/>
            <person name="Sykes S."/>
            <person name="White J."/>
            <person name="Yandava C."/>
            <person name="Haas B."/>
            <person name="Nusbaum C."/>
            <person name="Birren B."/>
        </authorList>
    </citation>
    <scope>NUCLEOTIDE SEQUENCE</scope>
    <source>
        <strain evidence="6">ATCC 30864</strain>
    </source>
</reference>
<dbReference type="InterPro" id="IPR013083">
    <property type="entry name" value="Znf_RING/FYVE/PHD"/>
</dbReference>
<dbReference type="Proteomes" id="UP000008743">
    <property type="component" value="Unassembled WGS sequence"/>
</dbReference>
<keyword evidence="1" id="KW-0862">Zinc</keyword>
<dbReference type="SUPFAM" id="SSF49562">
    <property type="entry name" value="C2 domain (Calcium/lipid-binding domain, CaLB)"/>
    <property type="match status" value="1"/>
</dbReference>
<dbReference type="InterPro" id="IPR014020">
    <property type="entry name" value="Tensin_C2-dom"/>
</dbReference>
<dbReference type="AlphaFoldDB" id="A0A0D2WTU6"/>
<feature type="region of interest" description="Disordered" evidence="2">
    <location>
        <begin position="577"/>
        <end position="597"/>
    </location>
</feature>
<gene>
    <name evidence="5" type="ORF">CAOG_005621</name>
</gene>
<dbReference type="GO" id="GO:0005829">
    <property type="term" value="C:cytosol"/>
    <property type="evidence" value="ECO:0007669"/>
    <property type="project" value="TreeGrafter"/>
</dbReference>
<evidence type="ECO:0000256" key="1">
    <source>
        <dbReference type="PROSITE-ProRule" id="PRU00175"/>
    </source>
</evidence>
<dbReference type="eggNOG" id="KOG2283">
    <property type="taxonomic scope" value="Eukaryota"/>
</dbReference>
<dbReference type="SMART" id="SM00184">
    <property type="entry name" value="RING"/>
    <property type="match status" value="1"/>
</dbReference>
<dbReference type="Gene3D" id="3.90.190.10">
    <property type="entry name" value="Protein tyrosine phosphatase superfamily"/>
    <property type="match status" value="1"/>
</dbReference>
<dbReference type="GO" id="GO:0008270">
    <property type="term" value="F:zinc ion binding"/>
    <property type="evidence" value="ECO:0007669"/>
    <property type="project" value="UniProtKB-KW"/>
</dbReference>
<feature type="region of interest" description="Disordered" evidence="2">
    <location>
        <begin position="383"/>
        <end position="415"/>
    </location>
</feature>
<feature type="domain" description="RING-type" evidence="3">
    <location>
        <begin position="763"/>
        <end position="804"/>
    </location>
</feature>
<dbReference type="InterPro" id="IPR035892">
    <property type="entry name" value="C2_domain_sf"/>
</dbReference>
<dbReference type="SMART" id="SM01326">
    <property type="entry name" value="PTEN_C2"/>
    <property type="match status" value="1"/>
</dbReference>
<dbReference type="InterPro" id="IPR029021">
    <property type="entry name" value="Prot-tyrosine_phosphatase-like"/>
</dbReference>
<name>A0A0D2WTU6_CAPO3</name>
<dbReference type="SUPFAM" id="SSF57850">
    <property type="entry name" value="RING/U-box"/>
    <property type="match status" value="1"/>
</dbReference>
<keyword evidence="6" id="KW-1185">Reference proteome</keyword>
<feature type="domain" description="C2 tensin-type" evidence="4">
    <location>
        <begin position="432"/>
        <end position="564"/>
    </location>
</feature>
<evidence type="ECO:0000259" key="3">
    <source>
        <dbReference type="PROSITE" id="PS50089"/>
    </source>
</evidence>
<dbReference type="Gene3D" id="2.60.40.1110">
    <property type="match status" value="1"/>
</dbReference>
<dbReference type="STRING" id="595528.A0A0D2WTU6"/>
<dbReference type="InParanoid" id="A0A0D2WTU6"/>
<organism evidence="5 6">
    <name type="scientific">Capsaspora owczarzaki (strain ATCC 30864)</name>
    <dbReference type="NCBI Taxonomy" id="595528"/>
    <lineage>
        <taxon>Eukaryota</taxon>
        <taxon>Filasterea</taxon>
        <taxon>Capsaspora</taxon>
    </lineage>
</organism>
<dbReference type="PANTHER" id="PTHR12305">
    <property type="entry name" value="PHOSPHATASE WITH HOMOLOGY TO TENSIN"/>
    <property type="match status" value="1"/>
</dbReference>
<evidence type="ECO:0000313" key="5">
    <source>
        <dbReference type="EMBL" id="KJE95138.1"/>
    </source>
</evidence>
<feature type="compositionally biased region" description="Low complexity" evidence="2">
    <location>
        <begin position="390"/>
        <end position="408"/>
    </location>
</feature>
<sequence>MPVSDWLRQLRALLSTWTSRPAPCCSSSGLLRHVTSNVVLMTLPDPMAAGLDEHGDAASSLHHLLQASASASSSSAASSPAASSPSAFAPPYVYPRSQSQVPASVIAANRRRRITAAERLLRSKHGKRFMVYNTSDTPLLNARNADAVFDGNVVEFHSPCQNLSPDAHPLSLDALLVLCRSMRSWLHAHPKNVAVIVTAPRHASLVITCCLVYCSFLQATEGAEVLDFYQREATACQELIAATGQTLPSHRRFVLAWIKLLARKGHCDVLIDTSRLVSNASWHAISRHRSSSVNSANGNSGAEPPHSGDHGSGAGVDASHHNGGNAGSSARDNSTSMRLGALLSASIQTTLGASISAKQKASAPEADPRQLALLARGDLDDLWEDEAPRGRTSSGSSGSRSRRNSGAGHAAVRHASDDIDMVTAHPRQSTKCYQVVLQSISLASLPNLVKPSTTPYRLSILIARNGDVVYSSMVADRGPKSLPQGATTVAFAVNRELSGDYWLKVYCMSNAGPGILLCDTTFHTCQVSVAESTLYVQRSEMNTSARNSDLFPEDFALALQFSVQLKDPMPAALPALLASGSSSSSSSSSSRGGVAMGSTANLASTSTEILADHLARASPVAPATRAQATDSTSKNERSIRRQTLLDQTRRDEEMARELAAQFERELAAEAASASGLTTPSMTRQSLPFVPSTSGTPWSTRRDIPARNSRSVFSSDDFAVLSSSLPTSAYRSRRSSTATVPSNTPTLSSPLASSAAMHEEVEECQVCRQAYDDGELVKTLPCFHRYHSACIDPWLLTKGQCPVCHTSILIAEDREYDD</sequence>
<dbReference type="InterPro" id="IPR051281">
    <property type="entry name" value="Dual-spec_lipid-protein_phosph"/>
</dbReference>
<proteinExistence type="predicted"/>
<dbReference type="EMBL" id="KE346368">
    <property type="protein sequence ID" value="KJE95138.1"/>
    <property type="molecule type" value="Genomic_DNA"/>
</dbReference>